<dbReference type="SUPFAM" id="SSF75304">
    <property type="entry name" value="Amidase signature (AS) enzymes"/>
    <property type="match status" value="1"/>
</dbReference>
<feature type="active site" description="Acyl-ester intermediate" evidence="5">
    <location>
        <position position="207"/>
    </location>
</feature>
<dbReference type="EC" id="6.3.5.7" evidence="5"/>
<dbReference type="HAMAP" id="MF_00120">
    <property type="entry name" value="GatA"/>
    <property type="match status" value="1"/>
</dbReference>
<organism evidence="8 9">
    <name type="scientific">Sporothrix stenoceras</name>
    <dbReference type="NCBI Taxonomy" id="5173"/>
    <lineage>
        <taxon>Eukaryota</taxon>
        <taxon>Fungi</taxon>
        <taxon>Dikarya</taxon>
        <taxon>Ascomycota</taxon>
        <taxon>Pezizomycotina</taxon>
        <taxon>Sordariomycetes</taxon>
        <taxon>Sordariomycetidae</taxon>
        <taxon>Ophiostomatales</taxon>
        <taxon>Ophiostomataceae</taxon>
        <taxon>Sporothrix</taxon>
    </lineage>
</organism>
<gene>
    <name evidence="8" type="primary">HER2</name>
    <name evidence="8" type="ORF">Sste5346_005844</name>
</gene>
<comment type="similarity">
    <text evidence="5">Belongs to the amidase family. GatA subfamily.</text>
</comment>
<comment type="subunit">
    <text evidence="5">Subunit of the heterotrimeric GatCAB amidotransferase (AdT) complex, composed of A, B and C subunits.</text>
</comment>
<feature type="region of interest" description="Disordered" evidence="6">
    <location>
        <begin position="260"/>
        <end position="286"/>
    </location>
</feature>
<evidence type="ECO:0000313" key="8">
    <source>
        <dbReference type="EMBL" id="KAL1894345.1"/>
    </source>
</evidence>
<evidence type="ECO:0000256" key="3">
    <source>
        <dbReference type="ARBA" id="ARBA00022840"/>
    </source>
</evidence>
<feature type="active site" description="Charge relay system" evidence="5">
    <location>
        <position position="183"/>
    </location>
</feature>
<feature type="compositionally biased region" description="Basic and acidic residues" evidence="6">
    <location>
        <begin position="263"/>
        <end position="286"/>
    </location>
</feature>
<dbReference type="InterPro" id="IPR036928">
    <property type="entry name" value="AS_sf"/>
</dbReference>
<sequence length="630" mass="67526">MSAPIRQFCQRRTTSCPFSRSTSSLLTHTSAPCRLRRTPVWTTGRVAQRRLLSTTASARDKAAAQPSNDWNQFISREPLDASSSPSSSTFTLAVKDNIATRGTDDNVSTTCASRILENYASPFEATIVTQLKERGGRVVGKTNLDEFGMGSHSLYSHFGGTYQREEGSGNGSPSNDGLSVGGSSGGSAVAVRLNNADVALGTDTGGSVRLPAAYSGVVGFKPSYGMLSRFGVVPYANSLDTVGLLAQTVGPIRRLIVGKRSKDKSEQGEESSERSEDKKGLWRETDVSRDPTSLTLASRLRIAGEREGYNGDKAVVDLSGLTFGIPLEYNIEELDPRIRTAWAAAADHLQALGATVAPVSLPSTRHALSAYYVIAPAEAASNLARYDGVRYGQVGNLGEEVEVVEDTEGETDEAVLYERVRGAGLGREVQRRILLGNYVLSSSARDNYFVQAQRVRRVVVRDFDAVFKLPNPLRDHSHKPGEEGFYEGEGENENENQHIDLSDLPEGLPLADKRGPAQVDFLLCPTAPTPAPQLADVEAAPSAVDAYINDVFTVPASLAGLPAISIPMPPVNGEGGKGETFCPGFQLIGQFFDDARLLAVAEAVMTSAFDRPEDVAALEKHRKTGIAAKA</sequence>
<feature type="region of interest" description="Disordered" evidence="6">
    <location>
        <begin position="158"/>
        <end position="183"/>
    </location>
</feature>
<dbReference type="InterPro" id="IPR000120">
    <property type="entry name" value="Amidase"/>
</dbReference>
<keyword evidence="9" id="KW-1185">Reference proteome</keyword>
<reference evidence="8 9" key="1">
    <citation type="journal article" date="2024" name="IMA Fungus">
        <title>IMA Genome - F19 : A genome assembly and annotation guide to empower mycologists, including annotated draft genome sequences of Ceratocystis pirilliformis, Diaporthe australafricana, Fusarium ophioides, Paecilomyces lecythidis, and Sporothrix stenoceras.</title>
        <authorList>
            <person name="Aylward J."/>
            <person name="Wilson A.M."/>
            <person name="Visagie C.M."/>
            <person name="Spraker J."/>
            <person name="Barnes I."/>
            <person name="Buitendag C."/>
            <person name="Ceriani C."/>
            <person name="Del Mar Angel L."/>
            <person name="du Plessis D."/>
            <person name="Fuchs T."/>
            <person name="Gasser K."/>
            <person name="Kramer D."/>
            <person name="Li W."/>
            <person name="Munsamy K."/>
            <person name="Piso A."/>
            <person name="Price J.L."/>
            <person name="Sonnekus B."/>
            <person name="Thomas C."/>
            <person name="van der Nest A."/>
            <person name="van Dijk A."/>
            <person name="van Heerden A."/>
            <person name="van Vuuren N."/>
            <person name="Yilmaz N."/>
            <person name="Duong T.A."/>
            <person name="van der Merwe N.A."/>
            <person name="Wingfield M.J."/>
            <person name="Wingfield B.D."/>
        </authorList>
    </citation>
    <scope>NUCLEOTIDE SEQUENCE [LARGE SCALE GENOMIC DNA]</scope>
    <source>
        <strain evidence="8 9">CMW 5346</strain>
    </source>
</reference>
<dbReference type="Proteomes" id="UP001583186">
    <property type="component" value="Unassembled WGS sequence"/>
</dbReference>
<comment type="catalytic activity">
    <reaction evidence="5">
        <text>L-glutamyl-tRNA(Gln) + L-glutamine + ATP + H2O = L-glutaminyl-tRNA(Gln) + L-glutamate + ADP + phosphate + H(+)</text>
        <dbReference type="Rhea" id="RHEA:17521"/>
        <dbReference type="Rhea" id="RHEA-COMP:9681"/>
        <dbReference type="Rhea" id="RHEA-COMP:9684"/>
        <dbReference type="ChEBI" id="CHEBI:15377"/>
        <dbReference type="ChEBI" id="CHEBI:15378"/>
        <dbReference type="ChEBI" id="CHEBI:29985"/>
        <dbReference type="ChEBI" id="CHEBI:30616"/>
        <dbReference type="ChEBI" id="CHEBI:43474"/>
        <dbReference type="ChEBI" id="CHEBI:58359"/>
        <dbReference type="ChEBI" id="CHEBI:78520"/>
        <dbReference type="ChEBI" id="CHEBI:78521"/>
        <dbReference type="ChEBI" id="CHEBI:456216"/>
        <dbReference type="EC" id="6.3.5.7"/>
    </reaction>
</comment>
<dbReference type="InterPro" id="IPR023631">
    <property type="entry name" value="Amidase_dom"/>
</dbReference>
<dbReference type="Gene3D" id="3.90.1300.10">
    <property type="entry name" value="Amidase signature (AS) domain"/>
    <property type="match status" value="1"/>
</dbReference>
<dbReference type="PANTHER" id="PTHR11895">
    <property type="entry name" value="TRANSAMIDASE"/>
    <property type="match status" value="1"/>
</dbReference>
<comment type="subcellular location">
    <subcellularLocation>
        <location evidence="5">Mitochondrion</location>
    </subcellularLocation>
</comment>
<keyword evidence="1 5" id="KW-0436">Ligase</keyword>
<keyword evidence="5" id="KW-0496">Mitochondrion</keyword>
<dbReference type="PANTHER" id="PTHR11895:SF7">
    <property type="entry name" value="GLUTAMYL-TRNA(GLN) AMIDOTRANSFERASE SUBUNIT A, MITOCHONDRIAL"/>
    <property type="match status" value="1"/>
</dbReference>
<evidence type="ECO:0000256" key="5">
    <source>
        <dbReference type="HAMAP-Rule" id="MF_03150"/>
    </source>
</evidence>
<evidence type="ECO:0000256" key="2">
    <source>
        <dbReference type="ARBA" id="ARBA00022741"/>
    </source>
</evidence>
<evidence type="ECO:0000313" key="9">
    <source>
        <dbReference type="Proteomes" id="UP001583186"/>
    </source>
</evidence>
<evidence type="ECO:0000256" key="4">
    <source>
        <dbReference type="ARBA" id="ARBA00022917"/>
    </source>
</evidence>
<evidence type="ECO:0000256" key="6">
    <source>
        <dbReference type="SAM" id="MobiDB-lite"/>
    </source>
</evidence>
<keyword evidence="4 5" id="KW-0648">Protein biosynthesis</keyword>
<accession>A0ABR3Z2Q6</accession>
<proteinExistence type="inferred from homology"/>
<evidence type="ECO:0000256" key="1">
    <source>
        <dbReference type="ARBA" id="ARBA00022598"/>
    </source>
</evidence>
<feature type="active site" description="Charge relay system" evidence="5">
    <location>
        <position position="95"/>
    </location>
</feature>
<protein>
    <recommendedName>
        <fullName evidence="5">Glutamyl-tRNA(Gln) amidotransferase subunit A, mitochondrial</fullName>
        <shortName evidence="5">Glu-AdT subunit A</shortName>
        <ecNumber evidence="5">6.3.5.7</ecNumber>
    </recommendedName>
</protein>
<feature type="domain" description="Amidase" evidence="7">
    <location>
        <begin position="518"/>
        <end position="598"/>
    </location>
</feature>
<dbReference type="InterPro" id="IPR004412">
    <property type="entry name" value="GatA"/>
</dbReference>
<comment type="function">
    <text evidence="5">Allows the formation of correctly charged Gln-tRNA(Gln) through the transamidation of misacylated Glu-tRNA(Gln) in the mitochondria. The reaction takes place in the presence of glutamine and ATP through an activated gamma-phospho-Glu-tRNA(Gln).</text>
</comment>
<keyword evidence="2 5" id="KW-0547">Nucleotide-binding</keyword>
<comment type="caution">
    <text evidence="8">The sequence shown here is derived from an EMBL/GenBank/DDBJ whole genome shotgun (WGS) entry which is preliminary data.</text>
</comment>
<keyword evidence="3 5" id="KW-0067">ATP-binding</keyword>
<name>A0ABR3Z2Q6_9PEZI</name>
<dbReference type="EMBL" id="JAWCUI010000033">
    <property type="protein sequence ID" value="KAL1894345.1"/>
    <property type="molecule type" value="Genomic_DNA"/>
</dbReference>
<feature type="domain" description="Amidase" evidence="7">
    <location>
        <begin position="317"/>
        <end position="468"/>
    </location>
</feature>
<feature type="domain" description="Amidase" evidence="7">
    <location>
        <begin position="92"/>
        <end position="260"/>
    </location>
</feature>
<evidence type="ECO:0000259" key="7">
    <source>
        <dbReference type="Pfam" id="PF01425"/>
    </source>
</evidence>
<dbReference type="Pfam" id="PF01425">
    <property type="entry name" value="Amidase"/>
    <property type="match status" value="3"/>
</dbReference>